<evidence type="ECO:0000313" key="7">
    <source>
        <dbReference type="Proteomes" id="UP000604825"/>
    </source>
</evidence>
<feature type="domain" description="NB-ARC" evidence="4">
    <location>
        <begin position="332"/>
        <end position="483"/>
    </location>
</feature>
<keyword evidence="2" id="KW-0611">Plant defense</keyword>
<proteinExistence type="predicted"/>
<dbReference type="PRINTS" id="PR00364">
    <property type="entry name" value="DISEASERSIST"/>
</dbReference>
<dbReference type="InterPro" id="IPR058922">
    <property type="entry name" value="WHD_DRP"/>
</dbReference>
<feature type="domain" description="NB-ARC" evidence="4">
    <location>
        <begin position="103"/>
        <end position="277"/>
    </location>
</feature>
<dbReference type="OrthoDB" id="675227at2759"/>
<organism evidence="6 7">
    <name type="scientific">Miscanthus lutarioriparius</name>
    <dbReference type="NCBI Taxonomy" id="422564"/>
    <lineage>
        <taxon>Eukaryota</taxon>
        <taxon>Viridiplantae</taxon>
        <taxon>Streptophyta</taxon>
        <taxon>Embryophyta</taxon>
        <taxon>Tracheophyta</taxon>
        <taxon>Spermatophyta</taxon>
        <taxon>Magnoliopsida</taxon>
        <taxon>Liliopsida</taxon>
        <taxon>Poales</taxon>
        <taxon>Poaceae</taxon>
        <taxon>PACMAD clade</taxon>
        <taxon>Panicoideae</taxon>
        <taxon>Andropogonodae</taxon>
        <taxon>Andropogoneae</taxon>
        <taxon>Saccharinae</taxon>
        <taxon>Miscanthus</taxon>
    </lineage>
</organism>
<keyword evidence="7" id="KW-1185">Reference proteome</keyword>
<dbReference type="InterPro" id="IPR002182">
    <property type="entry name" value="NB-ARC"/>
</dbReference>
<comment type="caution">
    <text evidence="6">The sequence shown here is derived from an EMBL/GenBank/DDBJ whole genome shotgun (WGS) entry which is preliminary data.</text>
</comment>
<dbReference type="Pfam" id="PF23559">
    <property type="entry name" value="WHD_DRP"/>
    <property type="match status" value="1"/>
</dbReference>
<sequence length="689" mass="78223">MEATALSLGKSVLDGALGYAKSAVAEEVALQLGVQRDHAFIREELEMMRAFLRAAHDERDNHQSAGSKSGDGAEVSGATAMSGMEEALRQQNKSKVNLIRLINEKDEDLRVIGVWGTSDVLGEKCIVKRAYNGLKRDRKFQYHAWIKMVRPLNTTAILQDIVMQFSVDSLKEETKKHTSAPEAQDLRRLWVAKEDDLADEFRKFLSEKSYLIVVNDLSTMDEWDQIRTCFPTNKKGSRLLVCTQHVKVASLCVEPSTLLPEHKQLFPDKALYAFYDKGSQDITCSVDPGPTSTTETIDDSSSGNGKYLTRMETNVTAFKEYKLIGRQNEKSQILKLISNEVSQDFKIISVWGMGGLGKTTLVKDVYQSQEINAMFDKRACVTVKRPFNPTEVLNSLAEQLSGEKQWNHDILDGKKYLIVLDDLSTTKEWDDIQSHFPRMVTESRIIVTTRLNEIARHCSLKTTHIMEFKILDAHDLFTEKVFGKITNLNEECPDELYEVAELIMKKCKGLPLAIVTIGGFLAKQPKTPMEWKKLNSHISAELEMNQGLRNIKNVLNKSYDGLPYHLKPCFLYLSIFPEDQDIKRNCLVRRWIAEGYSTEVLGKSVEEIAESHFMELIDRSMILTNRSTYFSQKVIDSCQVHDLMREISISKAVEENLVFRLEEGCNSNTNGMARHLSISDNWKGNQADF</sequence>
<reference evidence="6" key="1">
    <citation type="submission" date="2020-10" db="EMBL/GenBank/DDBJ databases">
        <authorList>
            <person name="Han B."/>
            <person name="Lu T."/>
            <person name="Zhao Q."/>
            <person name="Huang X."/>
            <person name="Zhao Y."/>
        </authorList>
    </citation>
    <scope>NUCLEOTIDE SEQUENCE</scope>
</reference>
<keyword evidence="1" id="KW-0677">Repeat</keyword>
<dbReference type="InterPro" id="IPR036388">
    <property type="entry name" value="WH-like_DNA-bd_sf"/>
</dbReference>
<dbReference type="PANTHER" id="PTHR23155:SF1114">
    <property type="entry name" value="OS02G0475500 PROTEIN"/>
    <property type="match status" value="1"/>
</dbReference>
<dbReference type="Gene3D" id="1.10.8.430">
    <property type="entry name" value="Helical domain of apoptotic protease-activating factors"/>
    <property type="match status" value="1"/>
</dbReference>
<dbReference type="AlphaFoldDB" id="A0A811RI03"/>
<dbReference type="InterPro" id="IPR044974">
    <property type="entry name" value="Disease_R_plants"/>
</dbReference>
<dbReference type="InterPro" id="IPR027417">
    <property type="entry name" value="P-loop_NTPase"/>
</dbReference>
<protein>
    <submittedName>
        <fullName evidence="6">Uncharacterized protein</fullName>
    </submittedName>
</protein>
<feature type="domain" description="Disease resistance protein winged helix" evidence="5">
    <location>
        <begin position="575"/>
        <end position="647"/>
    </location>
</feature>
<evidence type="ECO:0000256" key="2">
    <source>
        <dbReference type="ARBA" id="ARBA00022821"/>
    </source>
</evidence>
<dbReference type="GO" id="GO:0009626">
    <property type="term" value="P:plant-type hypersensitive response"/>
    <property type="evidence" value="ECO:0007669"/>
    <property type="project" value="UniProtKB-ARBA"/>
</dbReference>
<dbReference type="Gene3D" id="1.20.5.4130">
    <property type="match status" value="1"/>
</dbReference>
<evidence type="ECO:0000256" key="1">
    <source>
        <dbReference type="ARBA" id="ARBA00022737"/>
    </source>
</evidence>
<dbReference type="GO" id="GO:0043531">
    <property type="term" value="F:ADP binding"/>
    <property type="evidence" value="ECO:0007669"/>
    <property type="project" value="InterPro"/>
</dbReference>
<evidence type="ECO:0000256" key="3">
    <source>
        <dbReference type="SAM" id="MobiDB-lite"/>
    </source>
</evidence>
<dbReference type="Gene3D" id="3.40.50.300">
    <property type="entry name" value="P-loop containing nucleotide triphosphate hydrolases"/>
    <property type="match status" value="2"/>
</dbReference>
<evidence type="ECO:0000259" key="5">
    <source>
        <dbReference type="Pfam" id="PF23559"/>
    </source>
</evidence>
<dbReference type="PANTHER" id="PTHR23155">
    <property type="entry name" value="DISEASE RESISTANCE PROTEIN RP"/>
    <property type="match status" value="1"/>
</dbReference>
<dbReference type="Gene3D" id="1.10.10.10">
    <property type="entry name" value="Winged helix-like DNA-binding domain superfamily/Winged helix DNA-binding domain"/>
    <property type="match status" value="1"/>
</dbReference>
<dbReference type="InterPro" id="IPR042197">
    <property type="entry name" value="Apaf_helical"/>
</dbReference>
<dbReference type="FunFam" id="1.10.10.10:FF:000322">
    <property type="entry name" value="Probable disease resistance protein At1g63360"/>
    <property type="match status" value="1"/>
</dbReference>
<dbReference type="GO" id="GO:0002758">
    <property type="term" value="P:innate immune response-activating signaling pathway"/>
    <property type="evidence" value="ECO:0007669"/>
    <property type="project" value="UniProtKB-ARBA"/>
</dbReference>
<name>A0A811RI03_9POAL</name>
<dbReference type="SUPFAM" id="SSF52540">
    <property type="entry name" value="P-loop containing nucleoside triphosphate hydrolases"/>
    <property type="match status" value="2"/>
</dbReference>
<feature type="region of interest" description="Disordered" evidence="3">
    <location>
        <begin position="58"/>
        <end position="77"/>
    </location>
</feature>
<dbReference type="Pfam" id="PF00931">
    <property type="entry name" value="NB-ARC"/>
    <property type="match status" value="2"/>
</dbReference>
<dbReference type="GO" id="GO:0042742">
    <property type="term" value="P:defense response to bacterium"/>
    <property type="evidence" value="ECO:0007669"/>
    <property type="project" value="UniProtKB-ARBA"/>
</dbReference>
<dbReference type="EMBL" id="CAJGYO010000015">
    <property type="protein sequence ID" value="CAD6269581.1"/>
    <property type="molecule type" value="Genomic_DNA"/>
</dbReference>
<dbReference type="Proteomes" id="UP000604825">
    <property type="component" value="Unassembled WGS sequence"/>
</dbReference>
<evidence type="ECO:0000313" key="6">
    <source>
        <dbReference type="EMBL" id="CAD6269581.1"/>
    </source>
</evidence>
<gene>
    <name evidence="6" type="ORF">NCGR_LOCUS52885</name>
</gene>
<accession>A0A811RI03</accession>
<evidence type="ECO:0000259" key="4">
    <source>
        <dbReference type="Pfam" id="PF00931"/>
    </source>
</evidence>